<organism evidence="1 2">
    <name type="scientific">Paenibacillus mendelii</name>
    <dbReference type="NCBI Taxonomy" id="206163"/>
    <lineage>
        <taxon>Bacteria</taxon>
        <taxon>Bacillati</taxon>
        <taxon>Bacillota</taxon>
        <taxon>Bacilli</taxon>
        <taxon>Bacillales</taxon>
        <taxon>Paenibacillaceae</taxon>
        <taxon>Paenibacillus</taxon>
    </lineage>
</organism>
<name>A0ABV6J383_9BACL</name>
<dbReference type="RefSeq" id="WP_204819221.1">
    <property type="nucleotide sequence ID" value="NZ_JANHOF010000003.1"/>
</dbReference>
<sequence>MMSSEHGSGSVETAEDDYALSSAAGIFRVSNVEALRALPPGYRQPGLLVWVEGYYESGDPGAKLVRYEEASEASDNGGTVHAPADGTPGRWVTVHEGIASFRIFGIFGPDRSADDALDAMVGDGSIYRIEAGSDLKLVRRHTFSRSGIELDFNGFAVYSEGIEQAPKNDPFAAVLLFRGTETGDTQSLTLSEELAEMTELFEVADSSAFAVGDWWIAQSNNLAGSAERELDKLIRVTEIVNAKQVRFNYKNGWALSAGRTVTYRKVNPVVRASVRNMTFYGAGDTQETGSHPLAYEFAVECDASGIDAYGTFWPVIMRRYCTHYVTERCSLTNPTEVVIGGTGYLTQQIYCLYGHVRDCLTSNGRHLNDFTGSAYGYVENCHADGDDLGAFVTHGQYEHDLVFIGNSGLMSFANSGPTWGESAKRITVKKHVGSWFIAHRKVTDLTLEDVHVFIREGVENSRNTGAIWLNADGVQMKNCTAEAMVKFVQVSARSKRPNIAENCSFTVTAERRLSHENVEAELSFRDCRFSGIDGNRFAGAGAISFRDCKLQGTHTQAKPLYVAGGRIVSIPGRLDERYGHCTDRRRRQAGRCRFGHAYCRCQCGGRVLQKGQ</sequence>
<keyword evidence="2" id="KW-1185">Reference proteome</keyword>
<reference evidence="1 2" key="1">
    <citation type="submission" date="2024-09" db="EMBL/GenBank/DDBJ databases">
        <authorList>
            <person name="Sun Q."/>
            <person name="Mori K."/>
        </authorList>
    </citation>
    <scope>NUCLEOTIDE SEQUENCE [LARGE SCALE GENOMIC DNA]</scope>
    <source>
        <strain evidence="1 2">CCM 4839</strain>
    </source>
</reference>
<evidence type="ECO:0008006" key="3">
    <source>
        <dbReference type="Google" id="ProtNLM"/>
    </source>
</evidence>
<gene>
    <name evidence="1" type="ORF">ACFFJ8_02960</name>
</gene>
<comment type="caution">
    <text evidence="1">The sequence shown here is derived from an EMBL/GenBank/DDBJ whole genome shotgun (WGS) entry which is preliminary data.</text>
</comment>
<evidence type="ECO:0000313" key="1">
    <source>
        <dbReference type="EMBL" id="MFC0390331.1"/>
    </source>
</evidence>
<proteinExistence type="predicted"/>
<protein>
    <recommendedName>
        <fullName evidence="3">Peptidase C14</fullName>
    </recommendedName>
</protein>
<evidence type="ECO:0000313" key="2">
    <source>
        <dbReference type="Proteomes" id="UP001589818"/>
    </source>
</evidence>
<accession>A0ABV6J383</accession>
<dbReference type="Proteomes" id="UP001589818">
    <property type="component" value="Unassembled WGS sequence"/>
</dbReference>
<dbReference type="EMBL" id="JBHLVF010000006">
    <property type="protein sequence ID" value="MFC0390331.1"/>
    <property type="molecule type" value="Genomic_DNA"/>
</dbReference>